<evidence type="ECO:0000256" key="2">
    <source>
        <dbReference type="SAM" id="Phobius"/>
    </source>
</evidence>
<dbReference type="RefSeq" id="WP_120246720.1">
    <property type="nucleotide sequence ID" value="NZ_RAPO01000006.1"/>
</dbReference>
<dbReference type="EMBL" id="RAPO01000006">
    <property type="protein sequence ID" value="RKD88097.1"/>
    <property type="molecule type" value="Genomic_DNA"/>
</dbReference>
<dbReference type="OrthoDB" id="178074at2157"/>
<accession>A0A3R7DAI1</accession>
<reference evidence="4 5" key="1">
    <citation type="submission" date="2018-09" db="EMBL/GenBank/DDBJ databases">
        <title>Genomic Encyclopedia of Archaeal and Bacterial Type Strains, Phase II (KMG-II): from individual species to whole genera.</title>
        <authorList>
            <person name="Goeker M."/>
        </authorList>
    </citation>
    <scope>NUCLEOTIDE SEQUENCE [LARGE SCALE GENOMIC DNA]</scope>
    <source>
        <strain evidence="4 5">DSM 13151</strain>
    </source>
</reference>
<sequence length="181" mass="19082">MYDLLHRYAPRSPAGRTVVAIVAASIAVPTTIQGVWELTRDVPAAPPYLLLGAVLFAIAGCLTVGVVREANAAPDSASPADRRSVARAADADTVPGGRGGRGNHGNRPADPIETLRQRYAAGELGDDEFERRLERLVETEGTRGIGSETESTGRPGAEPDRVLEGPTTSPNSSRDVDTERA</sequence>
<comment type="caution">
    <text evidence="4">The sequence shown here is derived from an EMBL/GenBank/DDBJ whole genome shotgun (WGS) entry which is preliminary data.</text>
</comment>
<gene>
    <name evidence="4" type="ORF">ATJ93_4413</name>
</gene>
<keyword evidence="2" id="KW-0812">Transmembrane</keyword>
<evidence type="ECO:0000313" key="5">
    <source>
        <dbReference type="Proteomes" id="UP000283805"/>
    </source>
</evidence>
<evidence type="ECO:0000259" key="3">
    <source>
        <dbReference type="Pfam" id="PF09851"/>
    </source>
</evidence>
<evidence type="ECO:0000313" key="4">
    <source>
        <dbReference type="EMBL" id="RKD88097.1"/>
    </source>
</evidence>
<feature type="region of interest" description="Disordered" evidence="1">
    <location>
        <begin position="72"/>
        <end position="181"/>
    </location>
</feature>
<dbReference type="AlphaFoldDB" id="A0A3R7DAI1"/>
<evidence type="ECO:0000256" key="1">
    <source>
        <dbReference type="SAM" id="MobiDB-lite"/>
    </source>
</evidence>
<feature type="domain" description="SHOCT" evidence="3">
    <location>
        <begin position="110"/>
        <end position="136"/>
    </location>
</feature>
<dbReference type="Pfam" id="PF09851">
    <property type="entry name" value="SHOCT"/>
    <property type="match status" value="1"/>
</dbReference>
<keyword evidence="5" id="KW-1185">Reference proteome</keyword>
<name>A0A3R7DAI1_9EURY</name>
<keyword evidence="2" id="KW-0472">Membrane</keyword>
<feature type="transmembrane region" description="Helical" evidence="2">
    <location>
        <begin position="48"/>
        <end position="67"/>
    </location>
</feature>
<feature type="compositionally biased region" description="Basic and acidic residues" evidence="1">
    <location>
        <begin position="129"/>
        <end position="141"/>
    </location>
</feature>
<organism evidence="4 5">
    <name type="scientific">Halopiger aswanensis</name>
    <dbReference type="NCBI Taxonomy" id="148449"/>
    <lineage>
        <taxon>Archaea</taxon>
        <taxon>Methanobacteriati</taxon>
        <taxon>Methanobacteriota</taxon>
        <taxon>Stenosarchaea group</taxon>
        <taxon>Halobacteria</taxon>
        <taxon>Halobacteriales</taxon>
        <taxon>Natrialbaceae</taxon>
        <taxon>Halopiger</taxon>
    </lineage>
</organism>
<dbReference type="InterPro" id="IPR018649">
    <property type="entry name" value="SHOCT"/>
</dbReference>
<keyword evidence="2" id="KW-1133">Transmembrane helix</keyword>
<feature type="transmembrane region" description="Helical" evidence="2">
    <location>
        <begin position="17"/>
        <end position="36"/>
    </location>
</feature>
<protein>
    <submittedName>
        <fullName evidence="4">Putative oligomerization/nucleic acid binding protein</fullName>
    </submittedName>
</protein>
<proteinExistence type="predicted"/>
<dbReference type="Proteomes" id="UP000283805">
    <property type="component" value="Unassembled WGS sequence"/>
</dbReference>